<organism evidence="6 7">
    <name type="scientific">Marinobacter confluentis</name>
    <dbReference type="NCBI Taxonomy" id="1697557"/>
    <lineage>
        <taxon>Bacteria</taxon>
        <taxon>Pseudomonadati</taxon>
        <taxon>Pseudomonadota</taxon>
        <taxon>Gammaproteobacteria</taxon>
        <taxon>Pseudomonadales</taxon>
        <taxon>Marinobacteraceae</taxon>
        <taxon>Marinobacter</taxon>
    </lineage>
</organism>
<dbReference type="PIRSF" id="PIRSF018982">
    <property type="entry name" value="EutC"/>
    <property type="match status" value="1"/>
</dbReference>
<evidence type="ECO:0000256" key="4">
    <source>
        <dbReference type="ARBA" id="ARBA00024446"/>
    </source>
</evidence>
<keyword evidence="3 5" id="KW-0170">Cobalt</keyword>
<comment type="similarity">
    <text evidence="5">Belongs to the EutC family.</text>
</comment>
<dbReference type="OrthoDB" id="114248at2"/>
<dbReference type="Gene3D" id="3.40.50.11240">
    <property type="entry name" value="Ethanolamine ammonia-lyase light chain (EutC)"/>
    <property type="match status" value="1"/>
</dbReference>
<dbReference type="GO" id="GO:0008851">
    <property type="term" value="F:ethanolamine ammonia-lyase activity"/>
    <property type="evidence" value="ECO:0007669"/>
    <property type="project" value="UniProtKB-UniRule"/>
</dbReference>
<dbReference type="PANTHER" id="PTHR39330:SF1">
    <property type="entry name" value="ETHANOLAMINE AMMONIA-LYASE SMALL SUBUNIT"/>
    <property type="match status" value="1"/>
</dbReference>
<evidence type="ECO:0000256" key="1">
    <source>
        <dbReference type="ARBA" id="ARBA00022628"/>
    </source>
</evidence>
<evidence type="ECO:0000313" key="6">
    <source>
        <dbReference type="EMBL" id="TGN39859.1"/>
    </source>
</evidence>
<dbReference type="PANTHER" id="PTHR39330">
    <property type="entry name" value="ETHANOLAMINE AMMONIA-LYASE LIGHT CHAIN"/>
    <property type="match status" value="1"/>
</dbReference>
<comment type="catalytic activity">
    <reaction evidence="5">
        <text>ethanolamine = acetaldehyde + NH4(+)</text>
        <dbReference type="Rhea" id="RHEA:15313"/>
        <dbReference type="ChEBI" id="CHEBI:15343"/>
        <dbReference type="ChEBI" id="CHEBI:28938"/>
        <dbReference type="ChEBI" id="CHEBI:57603"/>
        <dbReference type="EC" id="4.3.1.7"/>
    </reaction>
</comment>
<dbReference type="InterPro" id="IPR042251">
    <property type="entry name" value="EutC_C"/>
</dbReference>
<feature type="binding site" evidence="5">
    <location>
        <position position="192"/>
    </location>
    <ligand>
        <name>adenosylcob(III)alamin</name>
        <dbReference type="ChEBI" id="CHEBI:18408"/>
    </ligand>
</feature>
<dbReference type="Pfam" id="PF05985">
    <property type="entry name" value="EutC"/>
    <property type="match status" value="1"/>
</dbReference>
<sequence>MSEKKSLVTENVWRVLRQFTDARIGLGRAGVSLPTRELLEFQLAHARAIDAVHFPLDVHQLTRDLQNLPMALPDQSPVRLKSQVEDRLSYLQRPDLGRCLSEDSLQSLKRFAESSGNNDSHTLAMVIVDGLSSSAVQNNAVPMVSQFLTDLDQSQEGWNLAPVTIVEQGRVAIGDQIGQCLGADVVVVLIGERPGLSSPDSLGIYFTWKPETGLTDARRNCISNVRPDGLSFAQASQRLIYLMGEAKRLGISGVSLKDRTDEVAIEKSAGSNFLTD</sequence>
<keyword evidence="4 5" id="KW-1283">Bacterial microcompartment</keyword>
<protein>
    <recommendedName>
        <fullName evidence="5">Ethanolamine ammonia-lyase small subunit</fullName>
        <shortName evidence="5">EAL small subunit</shortName>
        <ecNumber evidence="5">4.3.1.7</ecNumber>
    </recommendedName>
</protein>
<comment type="pathway">
    <text evidence="5">Amine and polyamine degradation; ethanolamine degradation.</text>
</comment>
<keyword evidence="1 5" id="KW-0846">Cobalamin</keyword>
<dbReference type="EC" id="4.3.1.7" evidence="5"/>
<dbReference type="GO" id="GO:0009350">
    <property type="term" value="C:ethanolamine ammonia-lyase complex"/>
    <property type="evidence" value="ECO:0007669"/>
    <property type="project" value="UniProtKB-UniRule"/>
</dbReference>
<comment type="subunit">
    <text evidence="5">The basic unit is a heterodimer which dimerizes to form tetramers. The heterotetramers trimerize; 6 large subunits form a core ring with 6 small subunits projecting outwards.</text>
</comment>
<dbReference type="GO" id="GO:0031471">
    <property type="term" value="C:ethanolamine degradation polyhedral organelle"/>
    <property type="evidence" value="ECO:0007669"/>
    <property type="project" value="UniProtKB-UniRule"/>
</dbReference>
<dbReference type="EMBL" id="SRPF01000002">
    <property type="protein sequence ID" value="TGN39859.1"/>
    <property type="molecule type" value="Genomic_DNA"/>
</dbReference>
<evidence type="ECO:0000313" key="7">
    <source>
        <dbReference type="Proteomes" id="UP000298325"/>
    </source>
</evidence>
<keyword evidence="7" id="KW-1185">Reference proteome</keyword>
<evidence type="ECO:0000256" key="5">
    <source>
        <dbReference type="HAMAP-Rule" id="MF_00601"/>
    </source>
</evidence>
<keyword evidence="2 5" id="KW-0456">Lyase</keyword>
<dbReference type="HAMAP" id="MF_00601">
    <property type="entry name" value="EutC"/>
    <property type="match status" value="1"/>
</dbReference>
<dbReference type="NCBIfam" id="NF003971">
    <property type="entry name" value="PRK05465.1"/>
    <property type="match status" value="1"/>
</dbReference>
<gene>
    <name evidence="5" type="primary">eutC</name>
    <name evidence="6" type="ORF">E5Q11_06030</name>
</gene>
<dbReference type="Proteomes" id="UP000298325">
    <property type="component" value="Unassembled WGS sequence"/>
</dbReference>
<feature type="binding site" evidence="5">
    <location>
        <position position="221"/>
    </location>
    <ligand>
        <name>adenosylcob(III)alamin</name>
        <dbReference type="ChEBI" id="CHEBI:18408"/>
    </ligand>
</feature>
<dbReference type="AlphaFoldDB" id="A0A4Z1BRI7"/>
<dbReference type="Gene3D" id="1.10.30.40">
    <property type="entry name" value="Ethanolamine ammonia-lyase light chain (EutC), N-terminal domain"/>
    <property type="match status" value="1"/>
</dbReference>
<dbReference type="GO" id="GO:0031419">
    <property type="term" value="F:cobalamin binding"/>
    <property type="evidence" value="ECO:0007669"/>
    <property type="project" value="UniProtKB-UniRule"/>
</dbReference>
<reference evidence="6 7" key="1">
    <citation type="submission" date="2019-04" db="EMBL/GenBank/DDBJ databases">
        <authorList>
            <person name="Park S."/>
            <person name="Yoon J.-H."/>
        </authorList>
    </citation>
    <scope>NUCLEOTIDE SEQUENCE [LARGE SCALE GENOMIC DNA]</scope>
    <source>
        <strain evidence="6 7">HJM-18</strain>
    </source>
</reference>
<comment type="subcellular location">
    <subcellularLocation>
        <location evidence="5">Bacterial microcompartment</location>
    </subcellularLocation>
</comment>
<name>A0A4Z1BRI7_9GAMM</name>
<dbReference type="InterPro" id="IPR042255">
    <property type="entry name" value="EutC_N"/>
</dbReference>
<comment type="cofactor">
    <cofactor evidence="5">
        <name>adenosylcob(III)alamin</name>
        <dbReference type="ChEBI" id="CHEBI:18408"/>
    </cofactor>
    <text evidence="5">Binds between the large and small subunits.</text>
</comment>
<dbReference type="InterPro" id="IPR009246">
    <property type="entry name" value="EutC"/>
</dbReference>
<dbReference type="GO" id="GO:0006520">
    <property type="term" value="P:amino acid metabolic process"/>
    <property type="evidence" value="ECO:0007669"/>
    <property type="project" value="InterPro"/>
</dbReference>
<comment type="caution">
    <text evidence="6">The sequence shown here is derived from an EMBL/GenBank/DDBJ whole genome shotgun (WGS) entry which is preliminary data.</text>
</comment>
<dbReference type="RefSeq" id="WP_135802525.1">
    <property type="nucleotide sequence ID" value="NZ_SRPF01000002.1"/>
</dbReference>
<feature type="binding site" evidence="5">
    <location>
        <position position="171"/>
    </location>
    <ligand>
        <name>adenosylcob(III)alamin</name>
        <dbReference type="ChEBI" id="CHEBI:18408"/>
    </ligand>
</feature>
<comment type="function">
    <text evidence="5">Catalyzes the deamination of various vicinal amino-alcohols to oxo compounds. Allows this organism to utilize ethanolamine as the sole source of nitrogen and carbon in the presence of external vitamin B12.</text>
</comment>
<proteinExistence type="inferred from homology"/>
<evidence type="ECO:0000256" key="3">
    <source>
        <dbReference type="ARBA" id="ARBA00023285"/>
    </source>
</evidence>
<accession>A0A4Z1BRI7</accession>
<dbReference type="UniPathway" id="UPA00560"/>
<evidence type="ECO:0000256" key="2">
    <source>
        <dbReference type="ARBA" id="ARBA00023239"/>
    </source>
</evidence>
<dbReference type="GO" id="GO:0046336">
    <property type="term" value="P:ethanolamine catabolic process"/>
    <property type="evidence" value="ECO:0007669"/>
    <property type="project" value="UniProtKB-UniRule"/>
</dbReference>